<keyword evidence="1" id="KW-0479">Metal-binding</keyword>
<dbReference type="Proteomes" id="UP000323000">
    <property type="component" value="Chromosome 4"/>
</dbReference>
<evidence type="ECO:0000313" key="7">
    <source>
        <dbReference type="Proteomes" id="UP000323000"/>
    </source>
</evidence>
<dbReference type="EMBL" id="VAHF01000004">
    <property type="protein sequence ID" value="TXG64472.1"/>
    <property type="molecule type" value="Genomic_DNA"/>
</dbReference>
<dbReference type="InterPro" id="IPR025322">
    <property type="entry name" value="PADRE_dom"/>
</dbReference>
<dbReference type="Pfam" id="PF03107">
    <property type="entry name" value="C1_2"/>
    <property type="match status" value="2"/>
</dbReference>
<keyword evidence="4" id="KW-0862">Zinc</keyword>
<reference evidence="7" key="1">
    <citation type="journal article" date="2019" name="Gigascience">
        <title>De novo genome assembly of the endangered Acer yangbiense, a plant species with extremely small populations endemic to Yunnan Province, China.</title>
        <authorList>
            <person name="Yang J."/>
            <person name="Wariss H.M."/>
            <person name="Tao L."/>
            <person name="Zhang R."/>
            <person name="Yun Q."/>
            <person name="Hollingsworth P."/>
            <person name="Dao Z."/>
            <person name="Luo G."/>
            <person name="Guo H."/>
            <person name="Ma Y."/>
            <person name="Sun W."/>
        </authorList>
    </citation>
    <scope>NUCLEOTIDE SEQUENCE [LARGE SCALE GENOMIC DNA]</scope>
    <source>
        <strain evidence="7">cv. Malutang</strain>
    </source>
</reference>
<dbReference type="SUPFAM" id="SSF57889">
    <property type="entry name" value="Cysteine-rich domain"/>
    <property type="match status" value="1"/>
</dbReference>
<dbReference type="PROSITE" id="PS50081">
    <property type="entry name" value="ZF_DAG_PE_2"/>
    <property type="match status" value="1"/>
</dbReference>
<dbReference type="GO" id="GO:0008270">
    <property type="term" value="F:zinc ion binding"/>
    <property type="evidence" value="ECO:0007669"/>
    <property type="project" value="UniProtKB-KW"/>
</dbReference>
<dbReference type="Gene3D" id="3.30.60.90">
    <property type="match status" value="1"/>
</dbReference>
<evidence type="ECO:0000256" key="2">
    <source>
        <dbReference type="ARBA" id="ARBA00022737"/>
    </source>
</evidence>
<dbReference type="Pfam" id="PF14009">
    <property type="entry name" value="PADRE"/>
    <property type="match status" value="1"/>
</dbReference>
<sequence length="417" mass="46256">MKYSEISHFSHSQHKLKFEYSEVPFKCDGCKEVGIGSRYKCSTCDFDLHMHCALPSPSISHPFYTKCSFQFLSRPPGDKPRFCNACEKDVTGFVYHCNSCGYDLHPCCAKLPMVLDDGEVKLYLYRKVSSSCHKCGRKGRSWSYRSSCKKYNLHVACVKEMLVENWYELYFGRGNKMSGGRKLETRIPSLKNTLQTHHKNKSKGKVRKCCDMAGLAVQFVISAVLGDPTSLIAGVIGSLISTDHIATAKLIFQDGRLKEFSYPVRVSCVLQENPTCFICNSDYMDFDKVLTSMGEEEELQAGELYFALPLSWLDSPLRAEDLASLAVKAGLALQLVGGGEKCCCKCGFKRIDQVIKVNSRRVECGEMETVGGSGCVDGCDVGFVVKRKESSSGGGGRRGKFATKLSVILEDEKGDVC</sequence>
<evidence type="ECO:0000256" key="3">
    <source>
        <dbReference type="ARBA" id="ARBA00022771"/>
    </source>
</evidence>
<gene>
    <name evidence="6" type="ORF">EZV62_011466</name>
</gene>
<evidence type="ECO:0000259" key="5">
    <source>
        <dbReference type="PROSITE" id="PS50081"/>
    </source>
</evidence>
<evidence type="ECO:0000313" key="6">
    <source>
        <dbReference type="EMBL" id="TXG64472.1"/>
    </source>
</evidence>
<dbReference type="InterPro" id="IPR002219">
    <property type="entry name" value="PKC_DAG/PE"/>
</dbReference>
<keyword evidence="2" id="KW-0677">Repeat</keyword>
<evidence type="ECO:0000256" key="1">
    <source>
        <dbReference type="ARBA" id="ARBA00022723"/>
    </source>
</evidence>
<comment type="caution">
    <text evidence="6">The sequence shown here is derived from an EMBL/GenBank/DDBJ whole genome shotgun (WGS) entry which is preliminary data.</text>
</comment>
<dbReference type="PANTHER" id="PTHR46477:SF3">
    <property type="entry name" value="CYSTEINE_HISTIDINE-RICH C1 DOMAIN FAMILY PROTEIN"/>
    <property type="match status" value="1"/>
</dbReference>
<dbReference type="InterPro" id="IPR004146">
    <property type="entry name" value="DC1"/>
</dbReference>
<protein>
    <recommendedName>
        <fullName evidence="5">Phorbol-ester/DAG-type domain-containing protein</fullName>
    </recommendedName>
</protein>
<dbReference type="InterPro" id="IPR046349">
    <property type="entry name" value="C1-like_sf"/>
</dbReference>
<name>A0A5C7I7A3_9ROSI</name>
<dbReference type="AlphaFoldDB" id="A0A5C7I7A3"/>
<dbReference type="InterPro" id="IPR043145">
    <property type="entry name" value="Znf_ZZ_sf"/>
</dbReference>
<keyword evidence="3" id="KW-0863">Zinc-finger</keyword>
<organism evidence="6 7">
    <name type="scientific">Acer yangbiense</name>
    <dbReference type="NCBI Taxonomy" id="1000413"/>
    <lineage>
        <taxon>Eukaryota</taxon>
        <taxon>Viridiplantae</taxon>
        <taxon>Streptophyta</taxon>
        <taxon>Embryophyta</taxon>
        <taxon>Tracheophyta</taxon>
        <taxon>Spermatophyta</taxon>
        <taxon>Magnoliopsida</taxon>
        <taxon>eudicotyledons</taxon>
        <taxon>Gunneridae</taxon>
        <taxon>Pentapetalae</taxon>
        <taxon>rosids</taxon>
        <taxon>malvids</taxon>
        <taxon>Sapindales</taxon>
        <taxon>Sapindaceae</taxon>
        <taxon>Hippocastanoideae</taxon>
        <taxon>Acereae</taxon>
        <taxon>Acer</taxon>
    </lineage>
</organism>
<feature type="domain" description="Phorbol-ester/DAG-type" evidence="5">
    <location>
        <begin position="13"/>
        <end position="67"/>
    </location>
</feature>
<accession>A0A5C7I7A3</accession>
<dbReference type="PANTHER" id="PTHR46477">
    <property type="entry name" value="CYSTEINE/HISTIDINE-RICH C1 DOMAIN FAMILY PROTEIN"/>
    <property type="match status" value="1"/>
</dbReference>
<dbReference type="Gene3D" id="3.30.60.20">
    <property type="match status" value="1"/>
</dbReference>
<evidence type="ECO:0000256" key="4">
    <source>
        <dbReference type="ARBA" id="ARBA00022833"/>
    </source>
</evidence>
<keyword evidence="7" id="KW-1185">Reference proteome</keyword>
<proteinExistence type="predicted"/>
<dbReference type="OrthoDB" id="1852188at2759"/>